<accession>A0A8C4QUZ9</accession>
<keyword evidence="5" id="KW-0418">Kinase</keyword>
<dbReference type="InterPro" id="IPR000719">
    <property type="entry name" value="Prot_kinase_dom"/>
</dbReference>
<dbReference type="GO" id="GO:0004674">
    <property type="term" value="F:protein serine/threonine kinase activity"/>
    <property type="evidence" value="ECO:0007669"/>
    <property type="project" value="UniProtKB-KW"/>
</dbReference>
<evidence type="ECO:0000256" key="7">
    <source>
        <dbReference type="PROSITE-ProRule" id="PRU10141"/>
    </source>
</evidence>
<evidence type="ECO:0000313" key="11">
    <source>
        <dbReference type="Ensembl" id="ENSEBUP00000021003.1"/>
    </source>
</evidence>
<organism evidence="11 12">
    <name type="scientific">Eptatretus burgeri</name>
    <name type="common">Inshore hagfish</name>
    <dbReference type="NCBI Taxonomy" id="7764"/>
    <lineage>
        <taxon>Eukaryota</taxon>
        <taxon>Metazoa</taxon>
        <taxon>Chordata</taxon>
        <taxon>Craniata</taxon>
        <taxon>Vertebrata</taxon>
        <taxon>Cyclostomata</taxon>
        <taxon>Myxini</taxon>
        <taxon>Myxiniformes</taxon>
        <taxon>Myxinidae</taxon>
        <taxon>Eptatretinae</taxon>
        <taxon>Eptatretus</taxon>
    </lineage>
</organism>
<dbReference type="GO" id="GO:0044773">
    <property type="term" value="P:mitotic DNA damage checkpoint signaling"/>
    <property type="evidence" value="ECO:0007669"/>
    <property type="project" value="TreeGrafter"/>
</dbReference>
<reference evidence="11" key="1">
    <citation type="submission" date="2025-08" db="UniProtKB">
        <authorList>
            <consortium name="Ensembl"/>
        </authorList>
    </citation>
    <scope>IDENTIFICATION</scope>
</reference>
<keyword evidence="6 7" id="KW-0067">ATP-binding</keyword>
<dbReference type="OMA" id="QGFTMEK"/>
<evidence type="ECO:0000256" key="9">
    <source>
        <dbReference type="SAM" id="MobiDB-lite"/>
    </source>
</evidence>
<feature type="binding site" evidence="7">
    <location>
        <position position="52"/>
    </location>
    <ligand>
        <name>ATP</name>
        <dbReference type="ChEBI" id="CHEBI:30616"/>
    </ligand>
</feature>
<dbReference type="CDD" id="cd14019">
    <property type="entry name" value="STKc_Cdc7"/>
    <property type="match status" value="1"/>
</dbReference>
<dbReference type="PROSITE" id="PS50011">
    <property type="entry name" value="PROTEIN_KINASE_DOM"/>
    <property type="match status" value="1"/>
</dbReference>
<dbReference type="EC" id="2.7.11.1" evidence="1"/>
<dbReference type="Proteomes" id="UP000694388">
    <property type="component" value="Unplaced"/>
</dbReference>
<dbReference type="PROSITE" id="PS00108">
    <property type="entry name" value="PROTEIN_KINASE_ST"/>
    <property type="match status" value="1"/>
</dbReference>
<dbReference type="SMART" id="SM00220">
    <property type="entry name" value="S_TKc"/>
    <property type="match status" value="1"/>
</dbReference>
<keyword evidence="4 7" id="KW-0547">Nucleotide-binding</keyword>
<keyword evidence="2 8" id="KW-0723">Serine/threonine-protein kinase</keyword>
<dbReference type="Gene3D" id="3.30.200.20">
    <property type="entry name" value="Phosphorylase Kinase, domain 1"/>
    <property type="match status" value="1"/>
</dbReference>
<protein>
    <recommendedName>
        <fullName evidence="1">non-specific serine/threonine protein kinase</fullName>
        <ecNumber evidence="1">2.7.11.1</ecNumber>
    </recommendedName>
</protein>
<dbReference type="PANTHER" id="PTHR44167:SF23">
    <property type="entry name" value="CDC7 KINASE, ISOFORM A-RELATED"/>
    <property type="match status" value="1"/>
</dbReference>
<dbReference type="InterPro" id="IPR011009">
    <property type="entry name" value="Kinase-like_dom_sf"/>
</dbReference>
<dbReference type="InterPro" id="IPR008271">
    <property type="entry name" value="Ser/Thr_kinase_AS"/>
</dbReference>
<feature type="region of interest" description="Disordered" evidence="9">
    <location>
        <begin position="376"/>
        <end position="416"/>
    </location>
</feature>
<evidence type="ECO:0000259" key="10">
    <source>
        <dbReference type="PROSITE" id="PS50011"/>
    </source>
</evidence>
<feature type="domain" description="Protein kinase" evidence="10">
    <location>
        <begin position="19"/>
        <end position="449"/>
    </location>
</feature>
<evidence type="ECO:0000256" key="6">
    <source>
        <dbReference type="ARBA" id="ARBA00022840"/>
    </source>
</evidence>
<dbReference type="Pfam" id="PF00069">
    <property type="entry name" value="Pkinase"/>
    <property type="match status" value="2"/>
</dbReference>
<dbReference type="PANTHER" id="PTHR44167">
    <property type="entry name" value="OVARIAN-SPECIFIC SERINE/THREONINE-PROTEIN KINASE LOK-RELATED"/>
    <property type="match status" value="1"/>
</dbReference>
<evidence type="ECO:0000256" key="8">
    <source>
        <dbReference type="RuleBase" id="RU000304"/>
    </source>
</evidence>
<dbReference type="InterPro" id="IPR017441">
    <property type="entry name" value="Protein_kinase_ATP_BS"/>
</dbReference>
<feature type="compositionally biased region" description="Polar residues" evidence="9">
    <location>
        <begin position="230"/>
        <end position="247"/>
    </location>
</feature>
<evidence type="ECO:0000256" key="5">
    <source>
        <dbReference type="ARBA" id="ARBA00022777"/>
    </source>
</evidence>
<dbReference type="GeneTree" id="ENSGT00550000075011"/>
<evidence type="ECO:0000256" key="1">
    <source>
        <dbReference type="ARBA" id="ARBA00012513"/>
    </source>
</evidence>
<dbReference type="SUPFAM" id="SSF56112">
    <property type="entry name" value="Protein kinase-like (PK-like)"/>
    <property type="match status" value="1"/>
</dbReference>
<feature type="region of interest" description="Disordered" evidence="9">
    <location>
        <begin position="228"/>
        <end position="253"/>
    </location>
</feature>
<dbReference type="AlphaFoldDB" id="A0A8C4QUZ9"/>
<evidence type="ECO:0000256" key="4">
    <source>
        <dbReference type="ARBA" id="ARBA00022741"/>
    </source>
</evidence>
<sequence length="462" mass="51088">MIKSENAHDVASLPQLEGFKIIEKIGEGTFSSVYLATRKLAPDGPEETLAVKYIIPTSHPLRIATELQCLQIAGDTDNVMGIRDCVRHEDRVTIIMDYFEHNNLSDIIQDLTLEEVRDYMKNLLIALKHIHQLGIVHRDVKPSNFLYNRKLGRYALVDFGLAQGMDHTVIPLLKSKSSLLSTVKPRDQEKAWASFSGLPATAAERSQVLFDGKTKGLLKNCLASHGKSTRLASQLRQKSSQRPSTKALQHPPTPSPICQCFLFDRVCHTCLARSEQTAPRAGTSGFRPPEVLLKYPRQDSAVDTWAAGVIFLSLLSARYPFFRATDDLLALAQVIVLRGSLEVAAAADSFGKALLCSMDCPPVQLRMLCESLRAGKQQNLRSDSESGKPPSKRARMEDFPAQPEEQTTESAAGGWNSVPDSAFNLLDRLLELNPHLRITAEAALQHEFFSTPQAHVALPLTT</sequence>
<name>A0A8C4QUZ9_EPTBU</name>
<dbReference type="GO" id="GO:0005634">
    <property type="term" value="C:nucleus"/>
    <property type="evidence" value="ECO:0007669"/>
    <property type="project" value="TreeGrafter"/>
</dbReference>
<evidence type="ECO:0000256" key="3">
    <source>
        <dbReference type="ARBA" id="ARBA00022679"/>
    </source>
</evidence>
<reference evidence="11" key="2">
    <citation type="submission" date="2025-09" db="UniProtKB">
        <authorList>
            <consortium name="Ensembl"/>
        </authorList>
    </citation>
    <scope>IDENTIFICATION</scope>
</reference>
<comment type="similarity">
    <text evidence="8">Belongs to the protein kinase superfamily.</text>
</comment>
<proteinExistence type="inferred from homology"/>
<dbReference type="GO" id="GO:0005524">
    <property type="term" value="F:ATP binding"/>
    <property type="evidence" value="ECO:0007669"/>
    <property type="project" value="UniProtKB-UniRule"/>
</dbReference>
<keyword evidence="3" id="KW-0808">Transferase</keyword>
<dbReference type="Ensembl" id="ENSEBUT00000021579.1">
    <property type="protein sequence ID" value="ENSEBUP00000021003.1"/>
    <property type="gene ID" value="ENSEBUG00000012983.1"/>
</dbReference>
<evidence type="ECO:0000313" key="12">
    <source>
        <dbReference type="Proteomes" id="UP000694388"/>
    </source>
</evidence>
<dbReference type="Gene3D" id="1.10.510.10">
    <property type="entry name" value="Transferase(Phosphotransferase) domain 1"/>
    <property type="match status" value="2"/>
</dbReference>
<evidence type="ECO:0000256" key="2">
    <source>
        <dbReference type="ARBA" id="ARBA00022527"/>
    </source>
</evidence>
<dbReference type="PROSITE" id="PS00107">
    <property type="entry name" value="PROTEIN_KINASE_ATP"/>
    <property type="match status" value="1"/>
</dbReference>
<keyword evidence="12" id="KW-1185">Reference proteome</keyword>